<protein>
    <recommendedName>
        <fullName evidence="4">B box-type domain-containing protein</fullName>
    </recommendedName>
</protein>
<reference evidence="2" key="1">
    <citation type="submission" date="2021-03" db="EMBL/GenBank/DDBJ databases">
        <authorList>
            <person name="Bekaert M."/>
        </authorList>
    </citation>
    <scope>NUCLEOTIDE SEQUENCE</scope>
</reference>
<proteinExistence type="predicted"/>
<dbReference type="GO" id="GO:0061630">
    <property type="term" value="F:ubiquitin protein ligase activity"/>
    <property type="evidence" value="ECO:0007669"/>
    <property type="project" value="TreeGrafter"/>
</dbReference>
<dbReference type="Proteomes" id="UP000683360">
    <property type="component" value="Unassembled WGS sequence"/>
</dbReference>
<name>A0A8S3SD72_MYTED</name>
<dbReference type="OrthoDB" id="6131248at2759"/>
<feature type="coiled-coil region" evidence="1">
    <location>
        <begin position="148"/>
        <end position="212"/>
    </location>
</feature>
<sequence>MATTEIATFCDICLIRDLNKLAEEFCPQCEEVLCGDCRNHYKISKSSKSHQTISIGKYNKLPSFIKQIKHTCEEHDCSLEFYCKSHDSLCCKLCLISGHKECKETIFIEDFLTPSSRHQSAALDNIAKDLKDLESNISYALKDRNRNLAELRLQKRVIAEQIKEKRQEINMLLNNLEEVMIEKLSATENEHCQKIEEVIEKLNKRKMIVEEIKKDVESVKMFASNLQIFMGKRHSRKMSQPMNSMFKNCMTMGA</sequence>
<dbReference type="PANTHER" id="PTHR25462:SF305">
    <property type="entry name" value="RING-TYPE DOMAIN-CONTAINING PROTEIN"/>
    <property type="match status" value="1"/>
</dbReference>
<comment type="caution">
    <text evidence="2">The sequence shown here is derived from an EMBL/GenBank/DDBJ whole genome shotgun (WGS) entry which is preliminary data.</text>
</comment>
<dbReference type="InterPro" id="IPR047153">
    <property type="entry name" value="TRIM45/56/19-like"/>
</dbReference>
<dbReference type="AlphaFoldDB" id="A0A8S3SD72"/>
<keyword evidence="3" id="KW-1185">Reference proteome</keyword>
<accession>A0A8S3SD72</accession>
<evidence type="ECO:0000256" key="1">
    <source>
        <dbReference type="SAM" id="Coils"/>
    </source>
</evidence>
<dbReference type="PANTHER" id="PTHR25462">
    <property type="entry name" value="BONUS, ISOFORM C-RELATED"/>
    <property type="match status" value="1"/>
</dbReference>
<evidence type="ECO:0008006" key="4">
    <source>
        <dbReference type="Google" id="ProtNLM"/>
    </source>
</evidence>
<gene>
    <name evidence="2" type="ORF">MEDL_30854</name>
</gene>
<evidence type="ECO:0000313" key="2">
    <source>
        <dbReference type="EMBL" id="CAG2217146.1"/>
    </source>
</evidence>
<dbReference type="GO" id="GO:0005654">
    <property type="term" value="C:nucleoplasm"/>
    <property type="evidence" value="ECO:0007669"/>
    <property type="project" value="TreeGrafter"/>
</dbReference>
<dbReference type="EMBL" id="CAJPWZ010001504">
    <property type="protein sequence ID" value="CAG2217146.1"/>
    <property type="molecule type" value="Genomic_DNA"/>
</dbReference>
<organism evidence="2 3">
    <name type="scientific">Mytilus edulis</name>
    <name type="common">Blue mussel</name>
    <dbReference type="NCBI Taxonomy" id="6550"/>
    <lineage>
        <taxon>Eukaryota</taxon>
        <taxon>Metazoa</taxon>
        <taxon>Spiralia</taxon>
        <taxon>Lophotrochozoa</taxon>
        <taxon>Mollusca</taxon>
        <taxon>Bivalvia</taxon>
        <taxon>Autobranchia</taxon>
        <taxon>Pteriomorphia</taxon>
        <taxon>Mytilida</taxon>
        <taxon>Mytiloidea</taxon>
        <taxon>Mytilidae</taxon>
        <taxon>Mytilinae</taxon>
        <taxon>Mytilus</taxon>
    </lineage>
</organism>
<dbReference type="Gene3D" id="3.30.160.60">
    <property type="entry name" value="Classic Zinc Finger"/>
    <property type="match status" value="1"/>
</dbReference>
<keyword evidence="1" id="KW-0175">Coiled coil</keyword>
<evidence type="ECO:0000313" key="3">
    <source>
        <dbReference type="Proteomes" id="UP000683360"/>
    </source>
</evidence>